<keyword evidence="1" id="KW-0472">Membrane</keyword>
<organism evidence="2 3">
    <name type="scientific">Hibiscus sabdariffa</name>
    <name type="common">roselle</name>
    <dbReference type="NCBI Taxonomy" id="183260"/>
    <lineage>
        <taxon>Eukaryota</taxon>
        <taxon>Viridiplantae</taxon>
        <taxon>Streptophyta</taxon>
        <taxon>Embryophyta</taxon>
        <taxon>Tracheophyta</taxon>
        <taxon>Spermatophyta</taxon>
        <taxon>Magnoliopsida</taxon>
        <taxon>eudicotyledons</taxon>
        <taxon>Gunneridae</taxon>
        <taxon>Pentapetalae</taxon>
        <taxon>rosids</taxon>
        <taxon>malvids</taxon>
        <taxon>Malvales</taxon>
        <taxon>Malvaceae</taxon>
        <taxon>Malvoideae</taxon>
        <taxon>Hibiscus</taxon>
    </lineage>
</organism>
<gene>
    <name evidence="2" type="ORF">V6N12_071719</name>
</gene>
<keyword evidence="3" id="KW-1185">Reference proteome</keyword>
<proteinExistence type="predicted"/>
<keyword evidence="1" id="KW-0812">Transmembrane</keyword>
<feature type="transmembrane region" description="Helical" evidence="1">
    <location>
        <begin position="68"/>
        <end position="91"/>
    </location>
</feature>
<accession>A0ABR2FKT5</accession>
<evidence type="ECO:0000313" key="2">
    <source>
        <dbReference type="EMBL" id="KAK8581498.1"/>
    </source>
</evidence>
<name>A0ABR2FKT5_9ROSI</name>
<evidence type="ECO:0000256" key="1">
    <source>
        <dbReference type="SAM" id="Phobius"/>
    </source>
</evidence>
<protein>
    <submittedName>
        <fullName evidence="2">Uncharacterized protein</fullName>
    </submittedName>
</protein>
<comment type="caution">
    <text evidence="2">The sequence shown here is derived from an EMBL/GenBank/DDBJ whole genome shotgun (WGS) entry which is preliminary data.</text>
</comment>
<dbReference type="Proteomes" id="UP001472677">
    <property type="component" value="Unassembled WGS sequence"/>
</dbReference>
<dbReference type="EMBL" id="JBBPBM010000006">
    <property type="protein sequence ID" value="KAK8581498.1"/>
    <property type="molecule type" value="Genomic_DNA"/>
</dbReference>
<keyword evidence="1" id="KW-1133">Transmembrane helix</keyword>
<reference evidence="2 3" key="1">
    <citation type="journal article" date="2024" name="G3 (Bethesda)">
        <title>Genome assembly of Hibiscus sabdariffa L. provides insights into metabolisms of medicinal natural products.</title>
        <authorList>
            <person name="Kim T."/>
        </authorList>
    </citation>
    <scope>NUCLEOTIDE SEQUENCE [LARGE SCALE GENOMIC DNA]</scope>
    <source>
        <strain evidence="2">TK-2024</strain>
        <tissue evidence="2">Old leaves</tissue>
    </source>
</reference>
<feature type="transmembrane region" description="Helical" evidence="1">
    <location>
        <begin position="26"/>
        <end position="48"/>
    </location>
</feature>
<dbReference type="Gene3D" id="1.20.1250.20">
    <property type="entry name" value="MFS general substrate transporter like domains"/>
    <property type="match status" value="1"/>
</dbReference>
<dbReference type="PANTHER" id="PTHR11654">
    <property type="entry name" value="OLIGOPEPTIDE TRANSPORTER-RELATED"/>
    <property type="match status" value="1"/>
</dbReference>
<dbReference type="InterPro" id="IPR036259">
    <property type="entry name" value="MFS_trans_sf"/>
</dbReference>
<evidence type="ECO:0000313" key="3">
    <source>
        <dbReference type="Proteomes" id="UP001472677"/>
    </source>
</evidence>
<sequence length="129" mass="14229">MGDTLHYPGQVSLYCQKFQTSLRSMATTMVSVVIGIAFYVSSTAPVSLIRRSTGWLPPDINSGRVDNLYWILVTAGSLNFIHLLLCAKVVLSGKILKRKRKLIPSLIHNVAEETKMGGLVLYPVRILGL</sequence>